<dbReference type="Proteomes" id="UP000887566">
    <property type="component" value="Unplaced"/>
</dbReference>
<name>A0A914WTD1_9BILA</name>
<dbReference type="WBParaSite" id="PSAMB.scaffold5325size12033.g26361.t1">
    <property type="protein sequence ID" value="PSAMB.scaffold5325size12033.g26361.t1"/>
    <property type="gene ID" value="PSAMB.scaffold5325size12033.g26361"/>
</dbReference>
<keyword evidence="1" id="KW-1185">Reference proteome</keyword>
<proteinExistence type="predicted"/>
<evidence type="ECO:0000313" key="2">
    <source>
        <dbReference type="WBParaSite" id="PSAMB.scaffold5325size12033.g26361.t1"/>
    </source>
</evidence>
<reference evidence="2" key="1">
    <citation type="submission" date="2022-11" db="UniProtKB">
        <authorList>
            <consortium name="WormBaseParasite"/>
        </authorList>
    </citation>
    <scope>IDENTIFICATION</scope>
</reference>
<accession>A0A914WTD1</accession>
<organism evidence="1 2">
    <name type="scientific">Plectus sambesii</name>
    <dbReference type="NCBI Taxonomy" id="2011161"/>
    <lineage>
        <taxon>Eukaryota</taxon>
        <taxon>Metazoa</taxon>
        <taxon>Ecdysozoa</taxon>
        <taxon>Nematoda</taxon>
        <taxon>Chromadorea</taxon>
        <taxon>Plectida</taxon>
        <taxon>Plectina</taxon>
        <taxon>Plectoidea</taxon>
        <taxon>Plectidae</taxon>
        <taxon>Plectus</taxon>
    </lineage>
</organism>
<dbReference type="AlphaFoldDB" id="A0A914WTD1"/>
<protein>
    <submittedName>
        <fullName evidence="2">Uncharacterized protein</fullName>
    </submittedName>
</protein>
<sequence length="80" mass="8873">MYKRAQIRTQLPHRLPSLVPVLGGIGDRHASSQQLLYSAFSFLLPLLKAKCLQFYTIDKKTLSLVTTDAGTLPATLTKDD</sequence>
<evidence type="ECO:0000313" key="1">
    <source>
        <dbReference type="Proteomes" id="UP000887566"/>
    </source>
</evidence>